<dbReference type="EMBL" id="BAABJH010000006">
    <property type="protein sequence ID" value="GAA4898846.1"/>
    <property type="molecule type" value="Genomic_DNA"/>
</dbReference>
<dbReference type="SUPFAM" id="SSF52266">
    <property type="entry name" value="SGNH hydrolase"/>
    <property type="match status" value="1"/>
</dbReference>
<dbReference type="InterPro" id="IPR036514">
    <property type="entry name" value="SGNH_hydro_sf"/>
</dbReference>
<keyword evidence="1" id="KW-0812">Transmembrane</keyword>
<keyword evidence="3" id="KW-1185">Reference proteome</keyword>
<sequence>MKKLFIKCTLYIFFIIIALELVVRVFHLYKDVPIRYIDAYDVEKSLPNQTGFAVTGNRRQNYSEYHINSFGFNSYRDFQPSDDKTEIALVGDSFIEGMHQNYSNSIGKKIEGLLKNVEVYEYGYAGYDLANQLYLIQAYQEHFKAIDHIIFYIKYNNDLDNSAYTPNYQRIKLLKSPLFKIRDEFKLLAYASAIGIVDPIKDMAINIIKEKPKSVSESEERDKDLKKLENFKSLINTFGFDKNKMAFLLNSKTSSPLFLEYCRENGYPIIDFALPFENSKEPPTLIYDLHWNNHGRTIIANVVADFIKAKK</sequence>
<comment type="caution">
    <text evidence="2">The sequence shown here is derived from an EMBL/GenBank/DDBJ whole genome shotgun (WGS) entry which is preliminary data.</text>
</comment>
<name>A0ABP9FCY1_9FLAO</name>
<organism evidence="2 3">
    <name type="scientific">Flaviramulus aquimarinus</name>
    <dbReference type="NCBI Taxonomy" id="1170456"/>
    <lineage>
        <taxon>Bacteria</taxon>
        <taxon>Pseudomonadati</taxon>
        <taxon>Bacteroidota</taxon>
        <taxon>Flavobacteriia</taxon>
        <taxon>Flavobacteriales</taxon>
        <taxon>Flavobacteriaceae</taxon>
        <taxon>Flaviramulus</taxon>
    </lineage>
</organism>
<keyword evidence="1" id="KW-1133">Transmembrane helix</keyword>
<dbReference type="Proteomes" id="UP001500433">
    <property type="component" value="Unassembled WGS sequence"/>
</dbReference>
<feature type="transmembrane region" description="Helical" evidence="1">
    <location>
        <begin position="9"/>
        <end position="29"/>
    </location>
</feature>
<reference evidence="3" key="1">
    <citation type="journal article" date="2019" name="Int. J. Syst. Evol. Microbiol.">
        <title>The Global Catalogue of Microorganisms (GCM) 10K type strain sequencing project: providing services to taxonomists for standard genome sequencing and annotation.</title>
        <authorList>
            <consortium name="The Broad Institute Genomics Platform"/>
            <consortium name="The Broad Institute Genome Sequencing Center for Infectious Disease"/>
            <person name="Wu L."/>
            <person name="Ma J."/>
        </authorList>
    </citation>
    <scope>NUCLEOTIDE SEQUENCE [LARGE SCALE GENOMIC DNA]</scope>
    <source>
        <strain evidence="3">JCM 18274</strain>
    </source>
</reference>
<keyword evidence="1" id="KW-0472">Membrane</keyword>
<evidence type="ECO:0000313" key="2">
    <source>
        <dbReference type="EMBL" id="GAA4898846.1"/>
    </source>
</evidence>
<dbReference type="RefSeq" id="WP_345274490.1">
    <property type="nucleotide sequence ID" value="NZ_BAABJH010000006.1"/>
</dbReference>
<proteinExistence type="predicted"/>
<protein>
    <recommendedName>
        <fullName evidence="4">SGNH/GDSL hydrolase family protein</fullName>
    </recommendedName>
</protein>
<gene>
    <name evidence="2" type="ORF">GCM10023311_24990</name>
</gene>
<dbReference type="Gene3D" id="3.40.50.1110">
    <property type="entry name" value="SGNH hydrolase"/>
    <property type="match status" value="1"/>
</dbReference>
<evidence type="ECO:0000313" key="3">
    <source>
        <dbReference type="Proteomes" id="UP001500433"/>
    </source>
</evidence>
<evidence type="ECO:0008006" key="4">
    <source>
        <dbReference type="Google" id="ProtNLM"/>
    </source>
</evidence>
<accession>A0ABP9FCY1</accession>
<evidence type="ECO:0000256" key="1">
    <source>
        <dbReference type="SAM" id="Phobius"/>
    </source>
</evidence>